<evidence type="ECO:0000256" key="2">
    <source>
        <dbReference type="ARBA" id="ARBA00023015"/>
    </source>
</evidence>
<evidence type="ECO:0000313" key="7">
    <source>
        <dbReference type="Proteomes" id="UP000509568"/>
    </source>
</evidence>
<evidence type="ECO:0000259" key="5">
    <source>
        <dbReference type="PROSITE" id="PS50931"/>
    </source>
</evidence>
<dbReference type="InterPro" id="IPR005119">
    <property type="entry name" value="LysR_subst-bd"/>
</dbReference>
<keyword evidence="3" id="KW-0238">DNA-binding</keyword>
<comment type="similarity">
    <text evidence="1">Belongs to the LysR transcriptional regulatory family.</text>
</comment>
<organism evidence="6 7">
    <name type="scientific">Pseudomonas eucalypticola</name>
    <dbReference type="NCBI Taxonomy" id="2599595"/>
    <lineage>
        <taxon>Bacteria</taxon>
        <taxon>Pseudomonadati</taxon>
        <taxon>Pseudomonadota</taxon>
        <taxon>Gammaproteobacteria</taxon>
        <taxon>Pseudomonadales</taxon>
        <taxon>Pseudomonadaceae</taxon>
        <taxon>Pseudomonas</taxon>
    </lineage>
</organism>
<dbReference type="SUPFAM" id="SSF46785">
    <property type="entry name" value="Winged helix' DNA-binding domain"/>
    <property type="match status" value="1"/>
</dbReference>
<evidence type="ECO:0000256" key="1">
    <source>
        <dbReference type="ARBA" id="ARBA00009437"/>
    </source>
</evidence>
<dbReference type="CDD" id="cd08479">
    <property type="entry name" value="PBP2_CrgA_like_9"/>
    <property type="match status" value="1"/>
</dbReference>
<dbReference type="PROSITE" id="PS50931">
    <property type="entry name" value="HTH_LYSR"/>
    <property type="match status" value="1"/>
</dbReference>
<dbReference type="SUPFAM" id="SSF53850">
    <property type="entry name" value="Periplasmic binding protein-like II"/>
    <property type="match status" value="1"/>
</dbReference>
<dbReference type="GO" id="GO:0006351">
    <property type="term" value="P:DNA-templated transcription"/>
    <property type="evidence" value="ECO:0007669"/>
    <property type="project" value="TreeGrafter"/>
</dbReference>
<feature type="domain" description="HTH lysR-type" evidence="5">
    <location>
        <begin position="15"/>
        <end position="70"/>
    </location>
</feature>
<keyword evidence="4" id="KW-0804">Transcription</keyword>
<evidence type="ECO:0000256" key="3">
    <source>
        <dbReference type="ARBA" id="ARBA00023125"/>
    </source>
</evidence>
<dbReference type="PANTHER" id="PTHR30537:SF5">
    <property type="entry name" value="HTH-TYPE TRANSCRIPTIONAL ACTIVATOR TTDR-RELATED"/>
    <property type="match status" value="1"/>
</dbReference>
<dbReference type="AlphaFoldDB" id="A0A7D5H6S8"/>
<dbReference type="Gene3D" id="3.40.190.290">
    <property type="match status" value="1"/>
</dbReference>
<dbReference type="KEGG" id="pez:HWQ56_16815"/>
<dbReference type="FunFam" id="1.10.10.10:FF:000001">
    <property type="entry name" value="LysR family transcriptional regulator"/>
    <property type="match status" value="1"/>
</dbReference>
<dbReference type="PANTHER" id="PTHR30537">
    <property type="entry name" value="HTH-TYPE TRANSCRIPTIONAL REGULATOR"/>
    <property type="match status" value="1"/>
</dbReference>
<accession>A0A7D5H6S8</accession>
<evidence type="ECO:0000256" key="4">
    <source>
        <dbReference type="ARBA" id="ARBA00023163"/>
    </source>
</evidence>
<dbReference type="RefSeq" id="WP_176571227.1">
    <property type="nucleotide sequence ID" value="NZ_CP056030.1"/>
</dbReference>
<name>A0A7D5H6S8_9PSED</name>
<protein>
    <submittedName>
        <fullName evidence="6">LysR family transcriptional regulator</fullName>
    </submittedName>
</protein>
<keyword evidence="7" id="KW-1185">Reference proteome</keyword>
<dbReference type="Proteomes" id="UP000509568">
    <property type="component" value="Chromosome"/>
</dbReference>
<reference evidence="6 7" key="1">
    <citation type="submission" date="2020-06" db="EMBL/GenBank/DDBJ databases">
        <title>Pseudomonas eucalypticola sp. nov., an endophyte of Eucalyptus dunnii leaves with biocontrol ability of eucalyptus leaf blight.</title>
        <authorList>
            <person name="Liu Y."/>
            <person name="Song Z."/>
            <person name="Zeng H."/>
            <person name="Lu M."/>
            <person name="Wang X."/>
            <person name="Lian X."/>
            <person name="Zhang Q."/>
        </authorList>
    </citation>
    <scope>NUCLEOTIDE SEQUENCE [LARGE SCALE GENOMIC DNA]</scope>
    <source>
        <strain evidence="6 7">NP-1</strain>
    </source>
</reference>
<dbReference type="Pfam" id="PF00126">
    <property type="entry name" value="HTH_1"/>
    <property type="match status" value="1"/>
</dbReference>
<dbReference type="Gene3D" id="1.10.10.10">
    <property type="entry name" value="Winged helix-like DNA-binding domain superfamily/Winged helix DNA-binding domain"/>
    <property type="match status" value="1"/>
</dbReference>
<dbReference type="GO" id="GO:0043565">
    <property type="term" value="F:sequence-specific DNA binding"/>
    <property type="evidence" value="ECO:0007669"/>
    <property type="project" value="TreeGrafter"/>
</dbReference>
<dbReference type="Pfam" id="PF03466">
    <property type="entry name" value="LysR_substrate"/>
    <property type="match status" value="1"/>
</dbReference>
<dbReference type="GO" id="GO:0003700">
    <property type="term" value="F:DNA-binding transcription factor activity"/>
    <property type="evidence" value="ECO:0007669"/>
    <property type="project" value="InterPro"/>
</dbReference>
<evidence type="ECO:0000313" key="6">
    <source>
        <dbReference type="EMBL" id="QKZ05363.1"/>
    </source>
</evidence>
<dbReference type="InterPro" id="IPR036388">
    <property type="entry name" value="WH-like_DNA-bd_sf"/>
</dbReference>
<dbReference type="EMBL" id="CP056030">
    <property type="protein sequence ID" value="QKZ05363.1"/>
    <property type="molecule type" value="Genomic_DNA"/>
</dbReference>
<dbReference type="InterPro" id="IPR058163">
    <property type="entry name" value="LysR-type_TF_proteobact-type"/>
</dbReference>
<keyword evidence="2" id="KW-0805">Transcription regulation</keyword>
<dbReference type="InterPro" id="IPR000847">
    <property type="entry name" value="LysR_HTH_N"/>
</dbReference>
<dbReference type="FunFam" id="3.40.190.290:FF:000001">
    <property type="entry name" value="Transcriptional regulator, LysR family"/>
    <property type="match status" value="1"/>
</dbReference>
<sequence length="314" mass="35082">MKIQNAQLANNEPFLRDLQLFCSVARHASFVAAAQESGISPAHLSKRIALLEAALGVKLFQRTTRRVNITADGETAFTWAQTLLGNVDDMLQALSGVRNEPRGALRISTSLRLGREYIAPVMARLRQRYPALEVWLELLDRRADLIAENFDIDIRVGEVLEQHLIAHRITTSYRILCAAPVYLERMGAPRSLAELAQHDCLLFRERDQRFGLWRLHGANGEESVKVTGPMASNHSDVVRQWAHEGYGIIMASMWDVAASLKAGELVQVLPGYRQPADVWAVTTARGGESEKIRVCIEFLKQSLTHGPQALVTRI</sequence>
<dbReference type="InterPro" id="IPR036390">
    <property type="entry name" value="WH_DNA-bd_sf"/>
</dbReference>
<gene>
    <name evidence="6" type="ORF">HWQ56_16815</name>
</gene>
<proteinExistence type="inferred from homology"/>